<evidence type="ECO:0000256" key="4">
    <source>
        <dbReference type="RuleBase" id="RU003682"/>
    </source>
</evidence>
<keyword evidence="7" id="KW-1185">Reference proteome</keyword>
<evidence type="ECO:0000256" key="2">
    <source>
        <dbReference type="ARBA" id="ARBA00022723"/>
    </source>
</evidence>
<dbReference type="AlphaFoldDB" id="A0AA39VP80"/>
<dbReference type="EMBL" id="JAUESC010000383">
    <property type="protein sequence ID" value="KAK0585163.1"/>
    <property type="molecule type" value="Genomic_DNA"/>
</dbReference>
<name>A0AA39VP80_ACESA</name>
<dbReference type="PANTHER" id="PTHR47991">
    <property type="entry name" value="OXOGLUTARATE/IRON-DEPENDENT DIOXYGENASE"/>
    <property type="match status" value="1"/>
</dbReference>
<dbReference type="GO" id="GO:0016491">
    <property type="term" value="F:oxidoreductase activity"/>
    <property type="evidence" value="ECO:0007669"/>
    <property type="project" value="UniProtKB-KW"/>
</dbReference>
<reference evidence="6" key="2">
    <citation type="submission" date="2023-06" db="EMBL/GenBank/DDBJ databases">
        <authorList>
            <person name="Swenson N.G."/>
            <person name="Wegrzyn J.L."/>
            <person name="Mcevoy S.L."/>
        </authorList>
    </citation>
    <scope>NUCLEOTIDE SEQUENCE</scope>
    <source>
        <strain evidence="6">NS2018</strain>
        <tissue evidence="6">Leaf</tissue>
    </source>
</reference>
<evidence type="ECO:0000313" key="7">
    <source>
        <dbReference type="Proteomes" id="UP001168877"/>
    </source>
</evidence>
<evidence type="ECO:0000256" key="1">
    <source>
        <dbReference type="ARBA" id="ARBA00008056"/>
    </source>
</evidence>
<keyword evidence="4" id="KW-0560">Oxidoreductase</keyword>
<comment type="caution">
    <text evidence="6">The sequence shown here is derived from an EMBL/GenBank/DDBJ whole genome shotgun (WGS) entry which is preliminary data.</text>
</comment>
<keyword evidence="2 4" id="KW-0479">Metal-binding</keyword>
<dbReference type="FunFam" id="2.60.120.330:FF:000034">
    <property type="entry name" value="2-oxoglutarate (2OG) and Fe(II)-dependent oxygenase superfamily protein"/>
    <property type="match status" value="1"/>
</dbReference>
<dbReference type="InterPro" id="IPR044861">
    <property type="entry name" value="IPNS-like_FE2OG_OXY"/>
</dbReference>
<evidence type="ECO:0000256" key="3">
    <source>
        <dbReference type="ARBA" id="ARBA00023004"/>
    </source>
</evidence>
<comment type="similarity">
    <text evidence="1 4">Belongs to the iron/ascorbate-dependent oxidoreductase family.</text>
</comment>
<proteinExistence type="inferred from homology"/>
<gene>
    <name evidence="6" type="ORF">LWI29_024129</name>
</gene>
<dbReference type="Pfam" id="PF03171">
    <property type="entry name" value="2OG-FeII_Oxy"/>
    <property type="match status" value="1"/>
</dbReference>
<dbReference type="PROSITE" id="PS51471">
    <property type="entry name" value="FE2OG_OXY"/>
    <property type="match status" value="1"/>
</dbReference>
<sequence>MFDDFEPFLSLTHQPIRCSLSFETVARRFLTPAPLNPVVVQSVSQIRKQTKENMEAMTRVQRLAEAGIGQVPPQYIQPLDQRPIKPKSPLPPNNIPLIDLSKQSESIRCEIGQACRELGAFHVINHGVPLELLHQIRSVGRLFFEQCPMPEKLKYSCDSSSAASEGYGSKMLANDDSVLDWRDYFDHHTLPLSRRNPSNWPESPPNYRRVVAEYSDKMEALAVKILKYMSESLGLAPSCIKDAVGDFYQNITISYYPPCPQPELTLGLQSHSDMGAITLLIQDDVEGLQVLKDGDWITVQPLADAIVVLLADQTQIITNGEYISSQHQAITNASKARLSVATFHDPAKTVKISPASELVSKASPPRYRGVVYKDYVSSWYTKGPDGKRNLDALLLDS</sequence>
<protein>
    <recommendedName>
        <fullName evidence="5">Fe2OG dioxygenase domain-containing protein</fullName>
    </recommendedName>
</protein>
<organism evidence="6 7">
    <name type="scientific">Acer saccharum</name>
    <name type="common">Sugar maple</name>
    <dbReference type="NCBI Taxonomy" id="4024"/>
    <lineage>
        <taxon>Eukaryota</taxon>
        <taxon>Viridiplantae</taxon>
        <taxon>Streptophyta</taxon>
        <taxon>Embryophyta</taxon>
        <taxon>Tracheophyta</taxon>
        <taxon>Spermatophyta</taxon>
        <taxon>Magnoliopsida</taxon>
        <taxon>eudicotyledons</taxon>
        <taxon>Gunneridae</taxon>
        <taxon>Pentapetalae</taxon>
        <taxon>rosids</taxon>
        <taxon>malvids</taxon>
        <taxon>Sapindales</taxon>
        <taxon>Sapindaceae</taxon>
        <taxon>Hippocastanoideae</taxon>
        <taxon>Acereae</taxon>
        <taxon>Acer</taxon>
    </lineage>
</organism>
<dbReference type="GO" id="GO:0046872">
    <property type="term" value="F:metal ion binding"/>
    <property type="evidence" value="ECO:0007669"/>
    <property type="project" value="UniProtKB-KW"/>
</dbReference>
<evidence type="ECO:0000313" key="6">
    <source>
        <dbReference type="EMBL" id="KAK0585163.1"/>
    </source>
</evidence>
<feature type="domain" description="Fe2OG dioxygenase" evidence="5">
    <location>
        <begin position="246"/>
        <end position="346"/>
    </location>
</feature>
<accession>A0AA39VP80</accession>
<reference evidence="6" key="1">
    <citation type="journal article" date="2022" name="Plant J.">
        <title>Strategies of tolerance reflected in two North American maple genomes.</title>
        <authorList>
            <person name="McEvoy S.L."/>
            <person name="Sezen U.U."/>
            <person name="Trouern-Trend A."/>
            <person name="McMahon S.M."/>
            <person name="Schaberg P.G."/>
            <person name="Yang J."/>
            <person name="Wegrzyn J.L."/>
            <person name="Swenson N.G."/>
        </authorList>
    </citation>
    <scope>NUCLEOTIDE SEQUENCE</scope>
    <source>
        <strain evidence="6">NS2018</strain>
    </source>
</reference>
<dbReference type="InterPro" id="IPR026992">
    <property type="entry name" value="DIOX_N"/>
</dbReference>
<keyword evidence="3 4" id="KW-0408">Iron</keyword>
<dbReference type="Pfam" id="PF14226">
    <property type="entry name" value="DIOX_N"/>
    <property type="match status" value="1"/>
</dbReference>
<dbReference type="InterPro" id="IPR050295">
    <property type="entry name" value="Plant_2OG-oxidoreductases"/>
</dbReference>
<dbReference type="SUPFAM" id="SSF51197">
    <property type="entry name" value="Clavaminate synthase-like"/>
    <property type="match status" value="1"/>
</dbReference>
<dbReference type="InterPro" id="IPR027443">
    <property type="entry name" value="IPNS-like_sf"/>
</dbReference>
<dbReference type="InterPro" id="IPR005123">
    <property type="entry name" value="Oxoglu/Fe-dep_dioxygenase_dom"/>
</dbReference>
<evidence type="ECO:0000259" key="5">
    <source>
        <dbReference type="PROSITE" id="PS51471"/>
    </source>
</evidence>
<dbReference type="Proteomes" id="UP001168877">
    <property type="component" value="Unassembled WGS sequence"/>
</dbReference>
<dbReference type="Gene3D" id="2.60.120.330">
    <property type="entry name" value="B-lactam Antibiotic, Isopenicillin N Synthase, Chain"/>
    <property type="match status" value="1"/>
</dbReference>